<evidence type="ECO:0000256" key="2">
    <source>
        <dbReference type="ARBA" id="ARBA00010028"/>
    </source>
</evidence>
<dbReference type="GO" id="GO:0000974">
    <property type="term" value="C:Prp19 complex"/>
    <property type="evidence" value="ECO:0007669"/>
    <property type="project" value="TreeGrafter"/>
</dbReference>
<dbReference type="GO" id="GO:0071014">
    <property type="term" value="C:post-mRNA release spliceosomal complex"/>
    <property type="evidence" value="ECO:0007669"/>
    <property type="project" value="TreeGrafter"/>
</dbReference>
<evidence type="ECO:0000256" key="6">
    <source>
        <dbReference type="ARBA" id="ARBA00023242"/>
    </source>
</evidence>
<evidence type="ECO:0000256" key="5">
    <source>
        <dbReference type="ARBA" id="ARBA00023187"/>
    </source>
</evidence>
<evidence type="ECO:0000256" key="3">
    <source>
        <dbReference type="ARBA" id="ARBA00022664"/>
    </source>
</evidence>
<dbReference type="AlphaFoldDB" id="A0A9D5CDK6"/>
<proteinExistence type="inferred from homology"/>
<name>A0A9D5CDK6_9LILI</name>
<evidence type="ECO:0000256" key="4">
    <source>
        <dbReference type="ARBA" id="ARBA00022728"/>
    </source>
</evidence>
<organism evidence="9 10">
    <name type="scientific">Dioscorea zingiberensis</name>
    <dbReference type="NCBI Taxonomy" id="325984"/>
    <lineage>
        <taxon>Eukaryota</taxon>
        <taxon>Viridiplantae</taxon>
        <taxon>Streptophyta</taxon>
        <taxon>Embryophyta</taxon>
        <taxon>Tracheophyta</taxon>
        <taxon>Spermatophyta</taxon>
        <taxon>Magnoliopsida</taxon>
        <taxon>Liliopsida</taxon>
        <taxon>Dioscoreales</taxon>
        <taxon>Dioscoreaceae</taxon>
        <taxon>Dioscorea</taxon>
    </lineage>
</organism>
<comment type="caution">
    <text evidence="9">The sequence shown here is derived from an EMBL/GenBank/DDBJ whole genome shotgun (WGS) entry which is preliminary data.</text>
</comment>
<dbReference type="GO" id="GO:0071013">
    <property type="term" value="C:catalytic step 2 spliceosome"/>
    <property type="evidence" value="ECO:0007669"/>
    <property type="project" value="TreeGrafter"/>
</dbReference>
<dbReference type="PANTHER" id="PTHR13264:SF5">
    <property type="entry name" value="PRE-MRNA-SPLICING FACTOR SYF2"/>
    <property type="match status" value="1"/>
</dbReference>
<evidence type="ECO:0000313" key="9">
    <source>
        <dbReference type="EMBL" id="KAJ0970934.1"/>
    </source>
</evidence>
<evidence type="ECO:0000256" key="8">
    <source>
        <dbReference type="SAM" id="Phobius"/>
    </source>
</evidence>
<keyword evidence="4" id="KW-0747">Spliceosome</keyword>
<keyword evidence="8" id="KW-0812">Transmembrane</keyword>
<keyword evidence="8" id="KW-0472">Membrane</keyword>
<accession>A0A9D5CDK6</accession>
<feature type="region of interest" description="Disordered" evidence="7">
    <location>
        <begin position="1"/>
        <end position="30"/>
    </location>
</feature>
<dbReference type="PANTHER" id="PTHR13264">
    <property type="entry name" value="GCIP-INTERACTING PROTEIN P29"/>
    <property type="match status" value="1"/>
</dbReference>
<protein>
    <submittedName>
        <fullName evidence="9">Uncharacterized protein</fullName>
    </submittedName>
</protein>
<dbReference type="OrthoDB" id="1506770at2759"/>
<keyword evidence="8" id="KW-1133">Transmembrane helix</keyword>
<dbReference type="GO" id="GO:0006397">
    <property type="term" value="P:mRNA processing"/>
    <property type="evidence" value="ECO:0007669"/>
    <property type="project" value="UniProtKB-KW"/>
</dbReference>
<sequence length="468" mass="53162">MEEEDGNPNSHSQGGSARRNMKEKNKKHSLPLKMFLSLDGDDMVRPECPNASNPFHKCADYCTLRAPEAKNHEGNKGVKKVEARRHVDPNCRYASNPYHSCGPYCYEDDGESSSGSYSSSSLHQFKGDKREEVMKSRDVDPKCKNASNPYHKCSDYCFGGSSEERKESSKAIAKGKEGVEMKKNVVPNCINASNPFHVCGSYCLPIIPKKGQNKGDVKKEAQCSNCKYASNPYHNCAEFCYTGEKGFVPKKMEKRNVQSNPENVTVKTDEAELSTGAVKVSEKKQISRNSSTSCSGSSKERFQSFYEQELLERFGILRGNEDDLVATEKRELHLKHIDSFDVNHHFIAHCRQSYHEEEYYPFEKENSKDAVKMQHHQWINAHDSDSKISAHWLQRFAESDQSDDGKTVIPPSSSIRFVLLFVSVLYYIAHVIITGGVVMDKNKSRIKDREDERASCNMYCFDEKNREM</sequence>
<comment type="similarity">
    <text evidence="2">Belongs to the SYF2 family.</text>
</comment>
<feature type="transmembrane region" description="Helical" evidence="8">
    <location>
        <begin position="417"/>
        <end position="439"/>
    </location>
</feature>
<comment type="subcellular location">
    <subcellularLocation>
        <location evidence="1">Nucleus</location>
    </subcellularLocation>
</comment>
<reference evidence="9" key="2">
    <citation type="journal article" date="2022" name="Hortic Res">
        <title>The genome of Dioscorea zingiberensis sheds light on the biosynthesis, origin and evolution of the medicinally important diosgenin saponins.</title>
        <authorList>
            <person name="Li Y."/>
            <person name="Tan C."/>
            <person name="Li Z."/>
            <person name="Guo J."/>
            <person name="Li S."/>
            <person name="Chen X."/>
            <person name="Wang C."/>
            <person name="Dai X."/>
            <person name="Yang H."/>
            <person name="Song W."/>
            <person name="Hou L."/>
            <person name="Xu J."/>
            <person name="Tong Z."/>
            <person name="Xu A."/>
            <person name="Yuan X."/>
            <person name="Wang W."/>
            <person name="Yang Q."/>
            <person name="Chen L."/>
            <person name="Sun Z."/>
            <person name="Wang K."/>
            <person name="Pan B."/>
            <person name="Chen J."/>
            <person name="Bao Y."/>
            <person name="Liu F."/>
            <person name="Qi X."/>
            <person name="Gang D.R."/>
            <person name="Wen J."/>
            <person name="Li J."/>
        </authorList>
    </citation>
    <scope>NUCLEOTIDE SEQUENCE</scope>
    <source>
        <strain evidence="9">Dzin_1.0</strain>
    </source>
</reference>
<evidence type="ECO:0000256" key="7">
    <source>
        <dbReference type="SAM" id="MobiDB-lite"/>
    </source>
</evidence>
<evidence type="ECO:0000256" key="1">
    <source>
        <dbReference type="ARBA" id="ARBA00004123"/>
    </source>
</evidence>
<keyword evidence="5" id="KW-0508">mRNA splicing</keyword>
<keyword evidence="10" id="KW-1185">Reference proteome</keyword>
<gene>
    <name evidence="9" type="ORF">J5N97_018893</name>
</gene>
<reference evidence="9" key="1">
    <citation type="submission" date="2021-03" db="EMBL/GenBank/DDBJ databases">
        <authorList>
            <person name="Li Z."/>
            <person name="Yang C."/>
        </authorList>
    </citation>
    <scope>NUCLEOTIDE SEQUENCE</scope>
    <source>
        <strain evidence="9">Dzin_1.0</strain>
        <tissue evidence="9">Leaf</tissue>
    </source>
</reference>
<dbReference type="Proteomes" id="UP001085076">
    <property type="component" value="Miscellaneous, Linkage group lg05"/>
</dbReference>
<evidence type="ECO:0000313" key="10">
    <source>
        <dbReference type="Proteomes" id="UP001085076"/>
    </source>
</evidence>
<feature type="compositionally biased region" description="Basic residues" evidence="7">
    <location>
        <begin position="19"/>
        <end position="30"/>
    </location>
</feature>
<keyword evidence="3" id="KW-0507">mRNA processing</keyword>
<dbReference type="EMBL" id="JAGGNH010000005">
    <property type="protein sequence ID" value="KAJ0970934.1"/>
    <property type="molecule type" value="Genomic_DNA"/>
</dbReference>
<keyword evidence="6" id="KW-0539">Nucleus</keyword>
<dbReference type="GO" id="GO:0008380">
    <property type="term" value="P:RNA splicing"/>
    <property type="evidence" value="ECO:0007669"/>
    <property type="project" value="UniProtKB-KW"/>
</dbReference>
<dbReference type="InterPro" id="IPR013260">
    <property type="entry name" value="mRNA_splic_SYF2"/>
</dbReference>